<proteinExistence type="predicted"/>
<dbReference type="InterPro" id="IPR029063">
    <property type="entry name" value="SAM-dependent_MTases_sf"/>
</dbReference>
<evidence type="ECO:0000313" key="6">
    <source>
        <dbReference type="EMBL" id="MFF3341251.1"/>
    </source>
</evidence>
<dbReference type="SUPFAM" id="SSF53335">
    <property type="entry name" value="S-adenosyl-L-methionine-dependent methyltransferases"/>
    <property type="match status" value="1"/>
</dbReference>
<evidence type="ECO:0000313" key="7">
    <source>
        <dbReference type="Proteomes" id="UP001601976"/>
    </source>
</evidence>
<dbReference type="PROSITE" id="PS51683">
    <property type="entry name" value="SAM_OMT_II"/>
    <property type="match status" value="1"/>
</dbReference>
<keyword evidence="7" id="KW-1185">Reference proteome</keyword>
<feature type="domain" description="O-methyltransferase C-terminal" evidence="4">
    <location>
        <begin position="116"/>
        <end position="326"/>
    </location>
</feature>
<reference evidence="6 7" key="1">
    <citation type="submission" date="2024-10" db="EMBL/GenBank/DDBJ databases">
        <title>The Natural Products Discovery Center: Release of the First 8490 Sequenced Strains for Exploring Actinobacteria Biosynthetic Diversity.</title>
        <authorList>
            <person name="Kalkreuter E."/>
            <person name="Kautsar S.A."/>
            <person name="Yang D."/>
            <person name="Bader C.D."/>
            <person name="Teijaro C.N."/>
            <person name="Fluegel L."/>
            <person name="Davis C.M."/>
            <person name="Simpson J.R."/>
            <person name="Lauterbach L."/>
            <person name="Steele A.D."/>
            <person name="Gui C."/>
            <person name="Meng S."/>
            <person name="Li G."/>
            <person name="Viehrig K."/>
            <person name="Ye F."/>
            <person name="Su P."/>
            <person name="Kiefer A.F."/>
            <person name="Nichols A."/>
            <person name="Cepeda A.J."/>
            <person name="Yan W."/>
            <person name="Fan B."/>
            <person name="Jiang Y."/>
            <person name="Adhikari A."/>
            <person name="Zheng C.-J."/>
            <person name="Schuster L."/>
            <person name="Cowan T.M."/>
            <person name="Smanski M.J."/>
            <person name="Chevrette M.G."/>
            <person name="De Carvalho L.P.S."/>
            <person name="Shen B."/>
        </authorList>
    </citation>
    <scope>NUCLEOTIDE SEQUENCE [LARGE SCALE GENOMIC DNA]</scope>
    <source>
        <strain evidence="6 7">NPDC003029</strain>
    </source>
</reference>
<dbReference type="Pfam" id="PF08100">
    <property type="entry name" value="Dimerisation"/>
    <property type="match status" value="1"/>
</dbReference>
<evidence type="ECO:0000256" key="2">
    <source>
        <dbReference type="ARBA" id="ARBA00022679"/>
    </source>
</evidence>
<feature type="domain" description="O-methyltransferase dimerisation" evidence="5">
    <location>
        <begin position="19"/>
        <end position="94"/>
    </location>
</feature>
<dbReference type="EMBL" id="JBIAPK010000006">
    <property type="protein sequence ID" value="MFF3341251.1"/>
    <property type="molecule type" value="Genomic_DNA"/>
</dbReference>
<keyword evidence="2" id="KW-0808">Transferase</keyword>
<dbReference type="Gene3D" id="1.10.10.10">
    <property type="entry name" value="Winged helix-like DNA-binding domain superfamily/Winged helix DNA-binding domain"/>
    <property type="match status" value="1"/>
</dbReference>
<organism evidence="6 7">
    <name type="scientific">Streptomyces flavidovirens</name>
    <dbReference type="NCBI Taxonomy" id="67298"/>
    <lineage>
        <taxon>Bacteria</taxon>
        <taxon>Bacillati</taxon>
        <taxon>Actinomycetota</taxon>
        <taxon>Actinomycetes</taxon>
        <taxon>Kitasatosporales</taxon>
        <taxon>Streptomycetaceae</taxon>
        <taxon>Streptomyces</taxon>
    </lineage>
</organism>
<sequence>MSDTSPGPEHAPAIDRLLQIATGFMASKVLLVAAGLGLFTELAAGPLRGEELRARLRLHPRSARDFFDTLVALGVLERTNGAYANTPATAQYLVRGKSAYLGGLLEMSDARMYELWGRLDEGLRTGNPQNEIRTGEEGIYATLYDDPDRLDAFQQAMTGLSMRSAHALAEAIDWAPYRTVADIGCAEGTVLTHLLERHPHLRGTGFDLAAVRPSFQRRHEESGLGDRLAFRAGDFFAEPLPQADVLVFGHILSNWALPKAKTLLRKAHEALPEGGIVVIYETLIDDERRENVPGLLMSLTMLLETPGGFEYTGADCREWLADAGFRESRVQYLAGPESMVIATK</sequence>
<dbReference type="GO" id="GO:0008168">
    <property type="term" value="F:methyltransferase activity"/>
    <property type="evidence" value="ECO:0007669"/>
    <property type="project" value="UniProtKB-KW"/>
</dbReference>
<dbReference type="PIRSF" id="PIRSF005739">
    <property type="entry name" value="O-mtase"/>
    <property type="match status" value="1"/>
</dbReference>
<evidence type="ECO:0000259" key="5">
    <source>
        <dbReference type="Pfam" id="PF08100"/>
    </source>
</evidence>
<dbReference type="PANTHER" id="PTHR43712">
    <property type="entry name" value="PUTATIVE (AFU_ORTHOLOGUE AFUA_4G14580)-RELATED"/>
    <property type="match status" value="1"/>
</dbReference>
<dbReference type="GO" id="GO:0032259">
    <property type="term" value="P:methylation"/>
    <property type="evidence" value="ECO:0007669"/>
    <property type="project" value="UniProtKB-KW"/>
</dbReference>
<protein>
    <submittedName>
        <fullName evidence="6">Methyltransferase</fullName>
    </submittedName>
</protein>
<dbReference type="Gene3D" id="3.40.50.150">
    <property type="entry name" value="Vaccinia Virus protein VP39"/>
    <property type="match status" value="1"/>
</dbReference>
<keyword evidence="3" id="KW-0949">S-adenosyl-L-methionine</keyword>
<keyword evidence="1 6" id="KW-0489">Methyltransferase</keyword>
<gene>
    <name evidence="6" type="ORF">ACFYWW_21320</name>
</gene>
<dbReference type="Pfam" id="PF00891">
    <property type="entry name" value="Methyltransf_2"/>
    <property type="match status" value="1"/>
</dbReference>
<dbReference type="InterPro" id="IPR036390">
    <property type="entry name" value="WH_DNA-bd_sf"/>
</dbReference>
<dbReference type="InterPro" id="IPR036388">
    <property type="entry name" value="WH-like_DNA-bd_sf"/>
</dbReference>
<evidence type="ECO:0000256" key="3">
    <source>
        <dbReference type="ARBA" id="ARBA00022691"/>
    </source>
</evidence>
<dbReference type="CDD" id="cd02440">
    <property type="entry name" value="AdoMet_MTases"/>
    <property type="match status" value="1"/>
</dbReference>
<dbReference type="InterPro" id="IPR001077">
    <property type="entry name" value="COMT_C"/>
</dbReference>
<name>A0ABW6RI90_9ACTN</name>
<evidence type="ECO:0000256" key="1">
    <source>
        <dbReference type="ARBA" id="ARBA00022603"/>
    </source>
</evidence>
<evidence type="ECO:0000259" key="4">
    <source>
        <dbReference type="Pfam" id="PF00891"/>
    </source>
</evidence>
<dbReference type="SUPFAM" id="SSF46785">
    <property type="entry name" value="Winged helix' DNA-binding domain"/>
    <property type="match status" value="1"/>
</dbReference>
<accession>A0ABW6RI90</accession>
<dbReference type="InterPro" id="IPR016461">
    <property type="entry name" value="COMT-like"/>
</dbReference>
<dbReference type="InterPro" id="IPR012967">
    <property type="entry name" value="COMT_dimerisation"/>
</dbReference>
<dbReference type="Proteomes" id="UP001601976">
    <property type="component" value="Unassembled WGS sequence"/>
</dbReference>
<comment type="caution">
    <text evidence="6">The sequence shown here is derived from an EMBL/GenBank/DDBJ whole genome shotgun (WGS) entry which is preliminary data.</text>
</comment>
<dbReference type="RefSeq" id="WP_387896452.1">
    <property type="nucleotide sequence ID" value="NZ_JBIAPK010000006.1"/>
</dbReference>
<dbReference type="PANTHER" id="PTHR43712:SF2">
    <property type="entry name" value="O-METHYLTRANSFERASE CICE"/>
    <property type="match status" value="1"/>
</dbReference>